<evidence type="ECO:0000313" key="1">
    <source>
        <dbReference type="EMBL" id="GAG27643.1"/>
    </source>
</evidence>
<dbReference type="AlphaFoldDB" id="X0WT05"/>
<reference evidence="1" key="1">
    <citation type="journal article" date="2014" name="Front. Microbiol.">
        <title>High frequency of phylogenetically diverse reductive dehalogenase-homologous genes in deep subseafloor sedimentary metagenomes.</title>
        <authorList>
            <person name="Kawai M."/>
            <person name="Futagami T."/>
            <person name="Toyoda A."/>
            <person name="Takaki Y."/>
            <person name="Nishi S."/>
            <person name="Hori S."/>
            <person name="Arai W."/>
            <person name="Tsubouchi T."/>
            <person name="Morono Y."/>
            <person name="Uchiyama I."/>
            <person name="Ito T."/>
            <person name="Fujiyama A."/>
            <person name="Inagaki F."/>
            <person name="Takami H."/>
        </authorList>
    </citation>
    <scope>NUCLEOTIDE SEQUENCE</scope>
    <source>
        <strain evidence="1">Expedition CK06-06</strain>
    </source>
</reference>
<feature type="non-terminal residue" evidence="1">
    <location>
        <position position="1"/>
    </location>
</feature>
<dbReference type="EMBL" id="BARS01032377">
    <property type="protein sequence ID" value="GAG27643.1"/>
    <property type="molecule type" value="Genomic_DNA"/>
</dbReference>
<accession>X0WT05</accession>
<sequence length="59" mass="6700">NSHSDEQVVQQTQGPNVEFIQRFVSEINKNPTLIEHGLFYTLDSDSTRPGSVVLTLREK</sequence>
<gene>
    <name evidence="1" type="ORF">S01H1_50253</name>
</gene>
<protein>
    <submittedName>
        <fullName evidence="1">Uncharacterized protein</fullName>
    </submittedName>
</protein>
<proteinExistence type="predicted"/>
<name>X0WT05_9ZZZZ</name>
<comment type="caution">
    <text evidence="1">The sequence shown here is derived from an EMBL/GenBank/DDBJ whole genome shotgun (WGS) entry which is preliminary data.</text>
</comment>
<organism evidence="1">
    <name type="scientific">marine sediment metagenome</name>
    <dbReference type="NCBI Taxonomy" id="412755"/>
    <lineage>
        <taxon>unclassified sequences</taxon>
        <taxon>metagenomes</taxon>
        <taxon>ecological metagenomes</taxon>
    </lineage>
</organism>